<reference evidence="2" key="1">
    <citation type="submission" date="2016-06" db="EMBL/GenBank/DDBJ databases">
        <title>Parallel loss of symbiosis genes in relatives of nitrogen-fixing non-legume Parasponia.</title>
        <authorList>
            <person name="Van Velzen R."/>
            <person name="Holmer R."/>
            <person name="Bu F."/>
            <person name="Rutten L."/>
            <person name="Van Zeijl A."/>
            <person name="Liu W."/>
            <person name="Santuari L."/>
            <person name="Cao Q."/>
            <person name="Sharma T."/>
            <person name="Shen D."/>
            <person name="Roswanjaya Y."/>
            <person name="Wardhani T."/>
            <person name="Kalhor M.S."/>
            <person name="Jansen J."/>
            <person name="Van den Hoogen J."/>
            <person name="Gungor B."/>
            <person name="Hartog M."/>
            <person name="Hontelez J."/>
            <person name="Verver J."/>
            <person name="Yang W.-C."/>
            <person name="Schijlen E."/>
            <person name="Repin R."/>
            <person name="Schilthuizen M."/>
            <person name="Schranz E."/>
            <person name="Heidstra R."/>
            <person name="Miyata K."/>
            <person name="Fedorova E."/>
            <person name="Kohlen W."/>
            <person name="Bisseling T."/>
            <person name="Smit S."/>
            <person name="Geurts R."/>
        </authorList>
    </citation>
    <scope>NUCLEOTIDE SEQUENCE [LARGE SCALE GENOMIC DNA]</scope>
    <source>
        <strain evidence="2">cv. WU1-14</strain>
    </source>
</reference>
<evidence type="ECO:0000313" key="1">
    <source>
        <dbReference type="EMBL" id="PON39831.1"/>
    </source>
</evidence>
<evidence type="ECO:0000313" key="2">
    <source>
        <dbReference type="Proteomes" id="UP000237105"/>
    </source>
</evidence>
<sequence length="111" mass="12343">MYKHDTTRTITSISILLEQSFENFSSCSLTTVLTSLFSSSPIFLSFSSSSAVTSSVELVSTPLHPSQYEIEDPKSEYEQVTTNEYEGYMIASLLQKESHPKSESLMALKVS</sequence>
<protein>
    <submittedName>
        <fullName evidence="1">Uncharacterized protein</fullName>
    </submittedName>
</protein>
<name>A0A2P5ATK1_PARAD</name>
<accession>A0A2P5ATK1</accession>
<keyword evidence="2" id="KW-1185">Reference proteome</keyword>
<comment type="caution">
    <text evidence="1">The sequence shown here is derived from an EMBL/GenBank/DDBJ whole genome shotgun (WGS) entry which is preliminary data.</text>
</comment>
<organism evidence="1 2">
    <name type="scientific">Parasponia andersonii</name>
    <name type="common">Sponia andersonii</name>
    <dbReference type="NCBI Taxonomy" id="3476"/>
    <lineage>
        <taxon>Eukaryota</taxon>
        <taxon>Viridiplantae</taxon>
        <taxon>Streptophyta</taxon>
        <taxon>Embryophyta</taxon>
        <taxon>Tracheophyta</taxon>
        <taxon>Spermatophyta</taxon>
        <taxon>Magnoliopsida</taxon>
        <taxon>eudicotyledons</taxon>
        <taxon>Gunneridae</taxon>
        <taxon>Pentapetalae</taxon>
        <taxon>rosids</taxon>
        <taxon>fabids</taxon>
        <taxon>Rosales</taxon>
        <taxon>Cannabaceae</taxon>
        <taxon>Parasponia</taxon>
    </lineage>
</organism>
<gene>
    <name evidence="1" type="ORF">PanWU01x14_301820</name>
</gene>
<dbReference type="AlphaFoldDB" id="A0A2P5ATK1"/>
<dbReference type="EMBL" id="JXTB01000454">
    <property type="protein sequence ID" value="PON39831.1"/>
    <property type="molecule type" value="Genomic_DNA"/>
</dbReference>
<proteinExistence type="predicted"/>
<dbReference type="Proteomes" id="UP000237105">
    <property type="component" value="Unassembled WGS sequence"/>
</dbReference>